<dbReference type="PANTHER" id="PTHR12111">
    <property type="entry name" value="SPLICING FACTOR YJU2"/>
    <property type="match status" value="1"/>
</dbReference>
<dbReference type="InterPro" id="IPR007590">
    <property type="entry name" value="Saf4/Yju2"/>
</dbReference>
<evidence type="ECO:0000256" key="4">
    <source>
        <dbReference type="ARBA" id="ARBA00022728"/>
    </source>
</evidence>
<feature type="binding site" evidence="8">
    <location>
        <position position="80"/>
    </location>
    <ligand>
        <name>Zn(2+)</name>
        <dbReference type="ChEBI" id="CHEBI:29105"/>
    </ligand>
</feature>
<organism evidence="10">
    <name type="scientific">Guillardia theta</name>
    <name type="common">Cryptophyte</name>
    <name type="synonym">Cryptomonas phi</name>
    <dbReference type="NCBI Taxonomy" id="55529"/>
    <lineage>
        <taxon>Eukaryota</taxon>
        <taxon>Cryptophyceae</taxon>
        <taxon>Pyrenomonadales</taxon>
        <taxon>Geminigeraceae</taxon>
        <taxon>Guillardia</taxon>
    </lineage>
</organism>
<dbReference type="EMBL" id="HBKN01020651">
    <property type="protein sequence ID" value="CAE2301473.1"/>
    <property type="molecule type" value="Transcribed_RNA"/>
</dbReference>
<dbReference type="AlphaFoldDB" id="A0A7S4NQS2"/>
<dbReference type="PANTHER" id="PTHR12111:SF1">
    <property type="entry name" value="SPLICING FACTOR YJU2"/>
    <property type="match status" value="1"/>
</dbReference>
<dbReference type="GO" id="GO:0071006">
    <property type="term" value="C:U2-type catalytic step 1 spliceosome"/>
    <property type="evidence" value="ECO:0007669"/>
    <property type="project" value="UniProtKB-UniRule"/>
</dbReference>
<comment type="subcellular location">
    <subcellularLocation>
        <location evidence="1 8">Nucleus</location>
    </subcellularLocation>
</comment>
<comment type="subunit">
    <text evidence="8">Component of the spliceosome. Present in the activated B complex, the catalytically activated B* complex which catalyzes the branching, the catalytic step 1 C complex catalyzing the exon ligation, and the postcatalytic P complex containing the ligated exons (mRNA) and the excised lariat intron.</text>
</comment>
<evidence type="ECO:0000256" key="7">
    <source>
        <dbReference type="ARBA" id="ARBA00023242"/>
    </source>
</evidence>
<feature type="binding site" evidence="8">
    <location>
        <position position="43"/>
    </location>
    <ligand>
        <name>Zn(2+)</name>
        <dbReference type="ChEBI" id="CHEBI:29105"/>
    </ligand>
</feature>
<feature type="region of interest" description="Disordered" evidence="9">
    <location>
        <begin position="248"/>
        <end position="277"/>
    </location>
</feature>
<evidence type="ECO:0000256" key="3">
    <source>
        <dbReference type="ARBA" id="ARBA00022723"/>
    </source>
</evidence>
<dbReference type="Pfam" id="PF04502">
    <property type="entry name" value="Saf4_Yju2"/>
    <property type="match status" value="1"/>
</dbReference>
<name>A0A7S4NQS2_GUITH</name>
<keyword evidence="7 8" id="KW-0539">Nucleus</keyword>
<reference evidence="10" key="1">
    <citation type="submission" date="2021-01" db="EMBL/GenBank/DDBJ databases">
        <authorList>
            <person name="Corre E."/>
            <person name="Pelletier E."/>
            <person name="Niang G."/>
            <person name="Scheremetjew M."/>
            <person name="Finn R."/>
            <person name="Kale V."/>
            <person name="Holt S."/>
            <person name="Cochrane G."/>
            <person name="Meng A."/>
            <person name="Brown T."/>
            <person name="Cohen L."/>
        </authorList>
    </citation>
    <scope>NUCLEOTIDE SEQUENCE</scope>
    <source>
        <strain evidence="10">CCMP 2712</strain>
    </source>
</reference>
<keyword evidence="5 8" id="KW-0862">Zinc</keyword>
<feature type="binding site" evidence="8">
    <location>
        <position position="46"/>
    </location>
    <ligand>
        <name>Zn(2+)</name>
        <dbReference type="ChEBI" id="CHEBI:29105"/>
    </ligand>
</feature>
<dbReference type="GO" id="GO:0000349">
    <property type="term" value="P:generation of catalytic spliceosome for first transesterification step"/>
    <property type="evidence" value="ECO:0007669"/>
    <property type="project" value="UniProtKB-UniRule"/>
</dbReference>
<dbReference type="InterPro" id="IPR043701">
    <property type="entry name" value="Yju2"/>
</dbReference>
<keyword evidence="2" id="KW-0507">mRNA processing</keyword>
<feature type="binding site" evidence="8">
    <location>
        <position position="83"/>
    </location>
    <ligand>
        <name>Zn(2+)</name>
        <dbReference type="ChEBI" id="CHEBI:29105"/>
    </ligand>
</feature>
<dbReference type="GO" id="GO:0046872">
    <property type="term" value="F:metal ion binding"/>
    <property type="evidence" value="ECO:0007669"/>
    <property type="project" value="UniProtKB-KW"/>
</dbReference>
<evidence type="ECO:0000256" key="2">
    <source>
        <dbReference type="ARBA" id="ARBA00022664"/>
    </source>
</evidence>
<evidence type="ECO:0000256" key="6">
    <source>
        <dbReference type="ARBA" id="ARBA00023187"/>
    </source>
</evidence>
<evidence type="ECO:0000256" key="8">
    <source>
        <dbReference type="HAMAP-Rule" id="MF_03226"/>
    </source>
</evidence>
<evidence type="ECO:0000256" key="9">
    <source>
        <dbReference type="SAM" id="MobiDB-lite"/>
    </source>
</evidence>
<evidence type="ECO:0000256" key="5">
    <source>
        <dbReference type="ARBA" id="ARBA00022833"/>
    </source>
</evidence>
<comment type="similarity">
    <text evidence="8">Belongs to the CWC16 family. YJU2 subfamily.</text>
</comment>
<accession>A0A7S4NQS2</accession>
<comment type="function">
    <text evidence="8">Part of the spliceosome which catalyzes two sequential transesterification reactions, first the excision of the non-coding intron from pre-mRNA and then the ligation of the coding exons to form the mature mRNA. Plays a role in stabilizing the structure of the spliceosome catalytic core and docking of the branch helix into the active site, producing 5'-exon and lariat intron-3'-intermediates.</text>
</comment>
<keyword evidence="4 8" id="KW-0747">Spliceosome</keyword>
<keyword evidence="6" id="KW-0508">mRNA splicing</keyword>
<proteinExistence type="inferred from homology"/>
<gene>
    <name evidence="10" type="ORF">GTHE00462_LOCUS16222</name>
</gene>
<protein>
    <recommendedName>
        <fullName evidence="8">Splicing factor YJU2</fullName>
    </recommendedName>
</protein>
<sequence>MGERKVLNKYYPPDFDPTLLPRNRKPRDRQIEVRIMIPFTLCCSMCKEFSYRGKKFNSKKEIAQDVTYLGIHIHRFFIKCPRCASEIVFRTDPEHADYILEHGATRNYEVWNDRRGEDEDEDENDVMKALEKKTHDNKIEMDILDALDDAKTLNARHQKVDMDKVLEKLRKEQESGDARDKIELDDEEEELVEQTEFEKNVRRISEDEEKARERERELVMAATKAAITGGVQAQPKRLAGVLVKRKAEEAADGEGSAKGQKTELAGLLGGYSSSSSD</sequence>
<keyword evidence="3 8" id="KW-0479">Metal-binding</keyword>
<evidence type="ECO:0000313" key="10">
    <source>
        <dbReference type="EMBL" id="CAE2301473.1"/>
    </source>
</evidence>
<evidence type="ECO:0000256" key="1">
    <source>
        <dbReference type="ARBA" id="ARBA00004123"/>
    </source>
</evidence>
<dbReference type="HAMAP" id="MF_03226">
    <property type="entry name" value="YJU2"/>
    <property type="match status" value="1"/>
</dbReference>